<gene>
    <name evidence="1" type="ORF">SAMN04487752_2339</name>
</gene>
<dbReference type="AlphaFoldDB" id="A0A1H1B093"/>
<reference evidence="2" key="1">
    <citation type="submission" date="2016-10" db="EMBL/GenBank/DDBJ databases">
        <authorList>
            <person name="Varghese N."/>
            <person name="Submissions S."/>
        </authorList>
    </citation>
    <scope>NUCLEOTIDE SEQUENCE [LARGE SCALE GENOMIC DNA]</scope>
    <source>
        <strain evidence="2">MPL-11</strain>
    </source>
</reference>
<protein>
    <recommendedName>
        <fullName evidence="3">Nudix hydrolase domain-containing protein</fullName>
    </recommendedName>
</protein>
<dbReference type="RefSeq" id="WP_035021622.1">
    <property type="nucleotide sequence ID" value="NZ_CP084916.1"/>
</dbReference>
<name>A0A1H1B093_9LACT</name>
<proteinExistence type="predicted"/>
<evidence type="ECO:0008006" key="3">
    <source>
        <dbReference type="Google" id="ProtNLM"/>
    </source>
</evidence>
<dbReference type="Proteomes" id="UP000199481">
    <property type="component" value="Unassembled WGS sequence"/>
</dbReference>
<dbReference type="EMBL" id="FNJW01000008">
    <property type="protein sequence ID" value="SDQ45344.1"/>
    <property type="molecule type" value="Genomic_DNA"/>
</dbReference>
<organism evidence="1 2">
    <name type="scientific">Carnobacterium viridans</name>
    <dbReference type="NCBI Taxonomy" id="174587"/>
    <lineage>
        <taxon>Bacteria</taxon>
        <taxon>Bacillati</taxon>
        <taxon>Bacillota</taxon>
        <taxon>Bacilli</taxon>
        <taxon>Lactobacillales</taxon>
        <taxon>Carnobacteriaceae</taxon>
        <taxon>Carnobacterium</taxon>
    </lineage>
</organism>
<evidence type="ECO:0000313" key="1">
    <source>
        <dbReference type="EMBL" id="SDQ45344.1"/>
    </source>
</evidence>
<accession>A0A1H1B093</accession>
<dbReference type="OrthoDB" id="2156448at2"/>
<sequence length="127" mass="14548">MTEKRWVAGTIMAKGPEGKYVFLVKVEAEVHSFPTTEISDVKTGLATILETLKTILPIKATDLNLYELTNAVVNDNRIPLFVFEFYDEEADYRLLTERGDHSLTWLHSDELTKTLEKWEISGVPQFK</sequence>
<evidence type="ECO:0000313" key="2">
    <source>
        <dbReference type="Proteomes" id="UP000199481"/>
    </source>
</evidence>
<keyword evidence="2" id="KW-1185">Reference proteome</keyword>